<keyword evidence="2" id="KW-0347">Helicase</keyword>
<reference evidence="2" key="1">
    <citation type="journal article" date="2019" name="Sci. Rep.">
        <title>Draft genome of Tanacetum cinerariifolium, the natural source of mosquito coil.</title>
        <authorList>
            <person name="Yamashiro T."/>
            <person name="Shiraishi A."/>
            <person name="Satake H."/>
            <person name="Nakayama K."/>
        </authorList>
    </citation>
    <scope>NUCLEOTIDE SEQUENCE</scope>
</reference>
<keyword evidence="2" id="KW-0067">ATP-binding</keyword>
<gene>
    <name evidence="2" type="ORF">Tci_627745</name>
</gene>
<name>A0A699JSX8_TANCI</name>
<comment type="caution">
    <text evidence="2">The sequence shown here is derived from an EMBL/GenBank/DDBJ whole genome shotgun (WGS) entry which is preliminary data.</text>
</comment>
<feature type="non-terminal residue" evidence="2">
    <location>
        <position position="1"/>
    </location>
</feature>
<dbReference type="AlphaFoldDB" id="A0A699JSX8"/>
<proteinExistence type="predicted"/>
<sequence>RSAIAPDIDSSAGCKCPLPSLGAIAATDIPSSMIIGHEKEQARLSVSTRKRHCVSTPGRRTNEADGLLDSTRPKPKKMQTVRVEQMLMPEALSSQGNDGPQNLTTSSVTNKGLLGKTWPHNDYATNDINNFHGHIQYANGGSEVESNDVWQADMHSIFQRIGGIASEVESLKSFNTAKRKQPRVNSFRTKKMRKSGVSLIHQNAGPQSCAISTTQNESAHVTIVGPDFGMMKGSKDMETLNDPNTTSAAEEMFAMTYFRPHVDDSVNKGRGPYVFKISGQIYHWIGAMFPPSGDASRFLQLYIYDTEHEVANRLRHFGRVEGHGLDTQIVESLVAFLDQHNELVQIFRIARNKCRGRSLPDFKIRLYSCVGCCPKFWIELYELQSRLNK</sequence>
<keyword evidence="2" id="KW-0378">Hydrolase</keyword>
<dbReference type="PANTHER" id="PTHR45786">
    <property type="entry name" value="DNA BINDING PROTEIN-LIKE"/>
    <property type="match status" value="1"/>
</dbReference>
<dbReference type="PANTHER" id="PTHR45786:SF74">
    <property type="entry name" value="ATP-DEPENDENT DNA HELICASE"/>
    <property type="match status" value="1"/>
</dbReference>
<feature type="region of interest" description="Disordered" evidence="1">
    <location>
        <begin position="41"/>
        <end position="73"/>
    </location>
</feature>
<keyword evidence="2" id="KW-0547">Nucleotide-binding</keyword>
<protein>
    <submittedName>
        <fullName evidence="2">Helitron helicase-like domain-containing protein</fullName>
    </submittedName>
</protein>
<evidence type="ECO:0000256" key="1">
    <source>
        <dbReference type="SAM" id="MobiDB-lite"/>
    </source>
</evidence>
<organism evidence="2">
    <name type="scientific">Tanacetum cinerariifolium</name>
    <name type="common">Dalmatian daisy</name>
    <name type="synonym">Chrysanthemum cinerariifolium</name>
    <dbReference type="NCBI Taxonomy" id="118510"/>
    <lineage>
        <taxon>Eukaryota</taxon>
        <taxon>Viridiplantae</taxon>
        <taxon>Streptophyta</taxon>
        <taxon>Embryophyta</taxon>
        <taxon>Tracheophyta</taxon>
        <taxon>Spermatophyta</taxon>
        <taxon>Magnoliopsida</taxon>
        <taxon>eudicotyledons</taxon>
        <taxon>Gunneridae</taxon>
        <taxon>Pentapetalae</taxon>
        <taxon>asterids</taxon>
        <taxon>campanulids</taxon>
        <taxon>Asterales</taxon>
        <taxon>Asteraceae</taxon>
        <taxon>Asteroideae</taxon>
        <taxon>Anthemideae</taxon>
        <taxon>Anthemidinae</taxon>
        <taxon>Tanacetum</taxon>
    </lineage>
</organism>
<evidence type="ECO:0000313" key="2">
    <source>
        <dbReference type="EMBL" id="GFA55773.1"/>
    </source>
</evidence>
<dbReference type="GO" id="GO:0004386">
    <property type="term" value="F:helicase activity"/>
    <property type="evidence" value="ECO:0007669"/>
    <property type="project" value="UniProtKB-KW"/>
</dbReference>
<dbReference type="EMBL" id="BKCJ010445214">
    <property type="protein sequence ID" value="GFA55773.1"/>
    <property type="molecule type" value="Genomic_DNA"/>
</dbReference>
<accession>A0A699JSX8</accession>